<keyword evidence="6" id="KW-1185">Reference proteome</keyword>
<dbReference type="Proteomes" id="UP000217144">
    <property type="component" value="Chromosome"/>
</dbReference>
<dbReference type="InterPro" id="IPR020845">
    <property type="entry name" value="AMP-binding_CS"/>
</dbReference>
<evidence type="ECO:0000259" key="4">
    <source>
        <dbReference type="Pfam" id="PF13193"/>
    </source>
</evidence>
<reference evidence="5 6" key="1">
    <citation type="submission" date="2016-07" db="EMBL/GenBank/DDBJ databases">
        <title>High microdiversification within the ubiquitous acI lineage of Actinobacteria.</title>
        <authorList>
            <person name="Neuenschwander S.M."/>
            <person name="Salcher M."/>
            <person name="Ghai R."/>
            <person name="Pernthaler J."/>
        </authorList>
    </citation>
    <scope>NUCLEOTIDE SEQUENCE [LARGE SCALE GENOMIC DNA]</scope>
    <source>
        <strain evidence="5">MMS-21-148</strain>
    </source>
</reference>
<gene>
    <name evidence="5" type="ORF">A1s21148_06470</name>
</gene>
<evidence type="ECO:0000259" key="3">
    <source>
        <dbReference type="Pfam" id="PF00501"/>
    </source>
</evidence>
<dbReference type="SUPFAM" id="SSF56801">
    <property type="entry name" value="Acetyl-CoA synthetase-like"/>
    <property type="match status" value="1"/>
</dbReference>
<dbReference type="PANTHER" id="PTHR43201">
    <property type="entry name" value="ACYL-COA SYNTHETASE"/>
    <property type="match status" value="1"/>
</dbReference>
<dbReference type="InterPro" id="IPR000873">
    <property type="entry name" value="AMP-dep_synth/lig_dom"/>
</dbReference>
<dbReference type="EMBL" id="CP016769">
    <property type="protein sequence ID" value="ASY11119.1"/>
    <property type="molecule type" value="Genomic_DNA"/>
</dbReference>
<sequence length="365" mass="38708">MEQTSQREIRAIDPTWDLAELMARLAKALIGDGSALALGPVSVAGAPDRVALVVNTSGSTGIAKEVGLSASALLESAKSANKFVGAKPGQIWSLLLPLTHIAGINILVRSLELGTVPIDAREITGKYPFADFTAVVPTQLFRALNDDSDLLEHLISAQAVLVGGAALSSELREAAHEAGIKVVETYGMTETSGGCIYNGTPLDGTEFEIDDLGVISIFSKSLATTYLNDPKSWDEKIRNGYFVTTDLGYIEDGKLVVTGRSDDLIISGGENISLAEVERIVSTTFSGIDCAAFAVSDPQWGQSLQLAIAGDVKPEQSAINEYLSSQISKAAKVKNFLYVSQLPRTALGKIDRRKLAELATEANHG</sequence>
<evidence type="ECO:0000313" key="5">
    <source>
        <dbReference type="EMBL" id="ASY11119.1"/>
    </source>
</evidence>
<dbReference type="KEGG" id="plan:A1s21148_06470"/>
<dbReference type="InterPro" id="IPR042099">
    <property type="entry name" value="ANL_N_sf"/>
</dbReference>
<comment type="similarity">
    <text evidence="1">Belongs to the ATP-dependent AMP-binding enzyme family.</text>
</comment>
<dbReference type="GO" id="GO:0006631">
    <property type="term" value="P:fatty acid metabolic process"/>
    <property type="evidence" value="ECO:0007669"/>
    <property type="project" value="TreeGrafter"/>
</dbReference>
<dbReference type="PANTHER" id="PTHR43201:SF5">
    <property type="entry name" value="MEDIUM-CHAIN ACYL-COA LIGASE ACSF2, MITOCHONDRIAL"/>
    <property type="match status" value="1"/>
</dbReference>
<dbReference type="PROSITE" id="PS00455">
    <property type="entry name" value="AMP_BINDING"/>
    <property type="match status" value="1"/>
</dbReference>
<evidence type="ECO:0000313" key="6">
    <source>
        <dbReference type="Proteomes" id="UP000217144"/>
    </source>
</evidence>
<keyword evidence="2 5" id="KW-0436">Ligase</keyword>
<dbReference type="Gene3D" id="3.40.50.12780">
    <property type="entry name" value="N-terminal domain of ligase-like"/>
    <property type="match status" value="1"/>
</dbReference>
<dbReference type="AlphaFoldDB" id="A0AAD0E424"/>
<protein>
    <submittedName>
        <fullName evidence="5">O-succinylbenzoic acid--CoA ligase</fullName>
    </submittedName>
</protein>
<name>A0AAD0E424_9ACTN</name>
<evidence type="ECO:0000256" key="1">
    <source>
        <dbReference type="ARBA" id="ARBA00006432"/>
    </source>
</evidence>
<dbReference type="Pfam" id="PF00501">
    <property type="entry name" value="AMP-binding"/>
    <property type="match status" value="1"/>
</dbReference>
<proteinExistence type="inferred from homology"/>
<feature type="domain" description="AMP-dependent synthetase/ligase" evidence="3">
    <location>
        <begin position="40"/>
        <end position="201"/>
    </location>
</feature>
<dbReference type="InterPro" id="IPR025110">
    <property type="entry name" value="AMP-bd_C"/>
</dbReference>
<dbReference type="RefSeq" id="WP_095671599.1">
    <property type="nucleotide sequence ID" value="NZ_CP016769.1"/>
</dbReference>
<dbReference type="GO" id="GO:0031956">
    <property type="term" value="F:medium-chain fatty acid-CoA ligase activity"/>
    <property type="evidence" value="ECO:0007669"/>
    <property type="project" value="TreeGrafter"/>
</dbReference>
<feature type="domain" description="AMP-binding enzyme C-terminal" evidence="4">
    <location>
        <begin position="276"/>
        <end position="349"/>
    </location>
</feature>
<dbReference type="Pfam" id="PF13193">
    <property type="entry name" value="AMP-binding_C"/>
    <property type="match status" value="1"/>
</dbReference>
<organism evidence="5 6">
    <name type="scientific">Candidatus Planktophila lacus</name>
    <dbReference type="NCBI Taxonomy" id="1884913"/>
    <lineage>
        <taxon>Bacteria</taxon>
        <taxon>Bacillati</taxon>
        <taxon>Actinomycetota</taxon>
        <taxon>Actinomycetes</taxon>
        <taxon>Candidatus Nanopelagicales</taxon>
        <taxon>Candidatus Nanopelagicaceae</taxon>
        <taxon>Candidatus Planktophila</taxon>
    </lineage>
</organism>
<evidence type="ECO:0000256" key="2">
    <source>
        <dbReference type="ARBA" id="ARBA00022598"/>
    </source>
</evidence>
<dbReference type="InterPro" id="IPR045851">
    <property type="entry name" value="AMP-bd_C_sf"/>
</dbReference>
<dbReference type="Gene3D" id="3.30.300.30">
    <property type="match status" value="1"/>
</dbReference>
<accession>A0AAD0E424</accession>